<dbReference type="EMBL" id="JAAIWN010000039">
    <property type="protein sequence ID" value="NEY82585.1"/>
    <property type="molecule type" value="Genomic_DNA"/>
</dbReference>
<evidence type="ECO:0000256" key="1">
    <source>
        <dbReference type="SAM" id="SignalP"/>
    </source>
</evidence>
<dbReference type="SUPFAM" id="SSF53850">
    <property type="entry name" value="Periplasmic binding protein-like II"/>
    <property type="match status" value="1"/>
</dbReference>
<evidence type="ECO:0000259" key="2">
    <source>
        <dbReference type="Pfam" id="PF09084"/>
    </source>
</evidence>
<organism evidence="4 5">
    <name type="scientific">Bacillus aquiflavi</name>
    <dbReference type="NCBI Taxonomy" id="2672567"/>
    <lineage>
        <taxon>Bacteria</taxon>
        <taxon>Bacillati</taxon>
        <taxon>Bacillota</taxon>
        <taxon>Bacilli</taxon>
        <taxon>Bacillales</taxon>
        <taxon>Bacillaceae</taxon>
        <taxon>Bacillus</taxon>
    </lineage>
</organism>
<protein>
    <submittedName>
        <fullName evidence="4">ABC transporter substrate-binding protein</fullName>
    </submittedName>
</protein>
<evidence type="ECO:0000313" key="6">
    <source>
        <dbReference type="Proteomes" id="UP000570010"/>
    </source>
</evidence>
<feature type="signal peptide" evidence="1">
    <location>
        <begin position="1"/>
        <end position="24"/>
    </location>
</feature>
<reference evidence="3 6" key="2">
    <citation type="submission" date="2020-07" db="EMBL/GenBank/DDBJ databases">
        <authorList>
            <person name="Feng H."/>
        </authorList>
    </citation>
    <scope>NUCLEOTIDE SEQUENCE [LARGE SCALE GENOMIC DNA]</scope>
    <source>
        <strain evidence="6">s-12</strain>
        <strain evidence="3">S-12</strain>
    </source>
</reference>
<dbReference type="Gene3D" id="3.40.190.10">
    <property type="entry name" value="Periplasmic binding protein-like II"/>
    <property type="match status" value="2"/>
</dbReference>
<comment type="caution">
    <text evidence="4">The sequence shown here is derived from an EMBL/GenBank/DDBJ whole genome shotgun (WGS) entry which is preliminary data.</text>
</comment>
<gene>
    <name evidence="4" type="ORF">G4D64_13985</name>
    <name evidence="3" type="ORF">H1Z61_14260</name>
</gene>
<feature type="domain" description="SsuA/THI5-like" evidence="2">
    <location>
        <begin position="59"/>
        <end position="267"/>
    </location>
</feature>
<dbReference type="PANTHER" id="PTHR30024">
    <property type="entry name" value="ALIPHATIC SULFONATES-BINDING PROTEIN-RELATED"/>
    <property type="match status" value="1"/>
</dbReference>
<keyword evidence="5" id="KW-1185">Reference proteome</keyword>
<dbReference type="EMBL" id="JACEIO010000039">
    <property type="protein sequence ID" value="MBA4538266.1"/>
    <property type="molecule type" value="Genomic_DNA"/>
</dbReference>
<evidence type="ECO:0000313" key="5">
    <source>
        <dbReference type="Proteomes" id="UP000472971"/>
    </source>
</evidence>
<sequence>MRKLTFKQNILQGLLLVASLFVLSACQSDENGRKKANGEGQYEMTVGISQTSGAPLVDIAVQEGYFEDENLTVKRIGFANSADGLNALQAGKIDIGMSFGTAGPLTFIANDSDLSIIGGHLEGGHPILVKKGNKDQYKLLEDYKGKKIGTIRIFTSDIVFRSALAEAGIDWENDLEIVEFKTGNMLLEAVASGKVDVAVSANTFYAQAQEMGLEAVTWSNDLQPSHVCCRVVTRTELLDENDGEAYKRFLKAIIRAERKKLESPKDAVTAAREYMNVDDEVIDTIVNEEHSHYSADPSKNKVVEMWKQMQDIGYVEDVENIDINHYINIDLYERALRELIEENPDDRYYEEQFVKFKEQNT</sequence>
<evidence type="ECO:0000313" key="4">
    <source>
        <dbReference type="EMBL" id="NEY82585.1"/>
    </source>
</evidence>
<dbReference type="Proteomes" id="UP000472971">
    <property type="component" value="Unassembled WGS sequence"/>
</dbReference>
<dbReference type="InterPro" id="IPR015168">
    <property type="entry name" value="SsuA/THI5"/>
</dbReference>
<dbReference type="Pfam" id="PF09084">
    <property type="entry name" value="NMT1"/>
    <property type="match status" value="1"/>
</dbReference>
<dbReference type="PROSITE" id="PS51257">
    <property type="entry name" value="PROKAR_LIPOPROTEIN"/>
    <property type="match status" value="1"/>
</dbReference>
<dbReference type="AlphaFoldDB" id="A0A6B3W1N0"/>
<proteinExistence type="predicted"/>
<accession>A0A6B3W1N0</accession>
<keyword evidence="1" id="KW-0732">Signal</keyword>
<name>A0A6B3W1N0_9BACI</name>
<dbReference type="Proteomes" id="UP000570010">
    <property type="component" value="Unassembled WGS sequence"/>
</dbReference>
<dbReference type="RefSeq" id="WP_163242990.1">
    <property type="nucleotide sequence ID" value="NZ_CP082780.1"/>
</dbReference>
<feature type="chain" id="PRO_5038310142" evidence="1">
    <location>
        <begin position="25"/>
        <end position="361"/>
    </location>
</feature>
<evidence type="ECO:0000313" key="3">
    <source>
        <dbReference type="EMBL" id="MBA4538266.1"/>
    </source>
</evidence>
<reference evidence="4 5" key="1">
    <citation type="submission" date="2020-02" db="EMBL/GenBank/DDBJ databases">
        <title>Bacillus aquiflavi sp. nov., isolated from yellow water of strong flavor Chinese baijiu in Yibin region of China.</title>
        <authorList>
            <person name="Xie J."/>
        </authorList>
    </citation>
    <scope>NUCLEOTIDE SEQUENCE [LARGE SCALE GENOMIC DNA]</scope>
    <source>
        <strain evidence="4 5">3H-10</strain>
    </source>
</reference>